<sequence>MGAAQSDWSTMYRRAFAPPPLVARQARGDRAADQVEITGDGLGGGWCLEGWPDRTEERGLGARGSSHRPVGPLLRTNAAKIGGQWGGRGAQMRRKEGIFFGLFSCEPARLAFTMTGT</sequence>
<gene>
    <name evidence="1" type="ORF">D3874_01090</name>
</gene>
<evidence type="ECO:0000313" key="2">
    <source>
        <dbReference type="Proteomes" id="UP000284605"/>
    </source>
</evidence>
<comment type="caution">
    <text evidence="1">The sequence shown here is derived from an EMBL/GenBank/DDBJ whole genome shotgun (WGS) entry which is preliminary data.</text>
</comment>
<proteinExistence type="predicted"/>
<accession>A0A418WT80</accession>
<dbReference type="EMBL" id="QYUK01000008">
    <property type="protein sequence ID" value="RJF94464.1"/>
    <property type="molecule type" value="Genomic_DNA"/>
</dbReference>
<organism evidence="1 2">
    <name type="scientific">Oleomonas cavernae</name>
    <dbReference type="NCBI Taxonomy" id="2320859"/>
    <lineage>
        <taxon>Bacteria</taxon>
        <taxon>Pseudomonadati</taxon>
        <taxon>Pseudomonadota</taxon>
        <taxon>Alphaproteobacteria</taxon>
        <taxon>Acetobacterales</taxon>
        <taxon>Acetobacteraceae</taxon>
        <taxon>Oleomonas</taxon>
    </lineage>
</organism>
<protein>
    <submittedName>
        <fullName evidence="1">Uncharacterized protein</fullName>
    </submittedName>
</protein>
<dbReference type="AlphaFoldDB" id="A0A418WT80"/>
<name>A0A418WT80_9PROT</name>
<keyword evidence="2" id="KW-1185">Reference proteome</keyword>
<evidence type="ECO:0000313" key="1">
    <source>
        <dbReference type="EMBL" id="RJF94464.1"/>
    </source>
</evidence>
<reference evidence="1 2" key="1">
    <citation type="submission" date="2018-09" db="EMBL/GenBank/DDBJ databases">
        <authorList>
            <person name="Zhu H."/>
        </authorList>
    </citation>
    <scope>NUCLEOTIDE SEQUENCE [LARGE SCALE GENOMIC DNA]</scope>
    <source>
        <strain evidence="1 2">K1W22B-8</strain>
    </source>
</reference>
<dbReference type="Proteomes" id="UP000284605">
    <property type="component" value="Unassembled WGS sequence"/>
</dbReference>